<name>A0ABW7ZBI7_9ACTN</name>
<protein>
    <submittedName>
        <fullName evidence="2">CHAT domain-containing protein</fullName>
    </submittedName>
</protein>
<gene>
    <name evidence="2" type="ORF">ACIBG2_45955</name>
</gene>
<dbReference type="InterPro" id="IPR011990">
    <property type="entry name" value="TPR-like_helical_dom_sf"/>
</dbReference>
<dbReference type="InterPro" id="IPR024983">
    <property type="entry name" value="CHAT_dom"/>
</dbReference>
<organism evidence="2 3">
    <name type="scientific">Nonomuraea typhae</name>
    <dbReference type="NCBI Taxonomy" id="2603600"/>
    <lineage>
        <taxon>Bacteria</taxon>
        <taxon>Bacillati</taxon>
        <taxon>Actinomycetota</taxon>
        <taxon>Actinomycetes</taxon>
        <taxon>Streptosporangiales</taxon>
        <taxon>Streptosporangiaceae</taxon>
        <taxon>Nonomuraea</taxon>
    </lineage>
</organism>
<comment type="caution">
    <text evidence="2">The sequence shown here is derived from an EMBL/GenBank/DDBJ whole genome shotgun (WGS) entry which is preliminary data.</text>
</comment>
<dbReference type="Gene3D" id="1.25.40.10">
    <property type="entry name" value="Tetratricopeptide repeat domain"/>
    <property type="match status" value="2"/>
</dbReference>
<reference evidence="2 3" key="1">
    <citation type="submission" date="2024-10" db="EMBL/GenBank/DDBJ databases">
        <title>The Natural Products Discovery Center: Release of the First 8490 Sequenced Strains for Exploring Actinobacteria Biosynthetic Diversity.</title>
        <authorList>
            <person name="Kalkreuter E."/>
            <person name="Kautsar S.A."/>
            <person name="Yang D."/>
            <person name="Bader C.D."/>
            <person name="Teijaro C.N."/>
            <person name="Fluegel L."/>
            <person name="Davis C.M."/>
            <person name="Simpson J.R."/>
            <person name="Lauterbach L."/>
            <person name="Steele A.D."/>
            <person name="Gui C."/>
            <person name="Meng S."/>
            <person name="Li G."/>
            <person name="Viehrig K."/>
            <person name="Ye F."/>
            <person name="Su P."/>
            <person name="Kiefer A.F."/>
            <person name="Nichols A."/>
            <person name="Cepeda A.J."/>
            <person name="Yan W."/>
            <person name="Fan B."/>
            <person name="Jiang Y."/>
            <person name="Adhikari A."/>
            <person name="Zheng C.-J."/>
            <person name="Schuster L."/>
            <person name="Cowan T.M."/>
            <person name="Smanski M.J."/>
            <person name="Chevrette M.G."/>
            <person name="De Carvalho L.P.S."/>
            <person name="Shen B."/>
        </authorList>
    </citation>
    <scope>NUCLEOTIDE SEQUENCE [LARGE SCALE GENOMIC DNA]</scope>
    <source>
        <strain evidence="2 3">NPDC050545</strain>
    </source>
</reference>
<keyword evidence="3" id="KW-1185">Reference proteome</keyword>
<dbReference type="Proteomes" id="UP001612741">
    <property type="component" value="Unassembled WGS sequence"/>
</dbReference>
<evidence type="ECO:0000259" key="1">
    <source>
        <dbReference type="Pfam" id="PF12770"/>
    </source>
</evidence>
<accession>A0ABW7ZBI7</accession>
<evidence type="ECO:0000313" key="3">
    <source>
        <dbReference type="Proteomes" id="UP001612741"/>
    </source>
</evidence>
<dbReference type="RefSeq" id="WP_397090698.1">
    <property type="nucleotide sequence ID" value="NZ_JBITGY010000016.1"/>
</dbReference>
<evidence type="ECO:0000313" key="2">
    <source>
        <dbReference type="EMBL" id="MFI6504798.1"/>
    </source>
</evidence>
<feature type="domain" description="CHAT" evidence="1">
    <location>
        <begin position="866"/>
        <end position="1120"/>
    </location>
</feature>
<dbReference type="Pfam" id="PF12770">
    <property type="entry name" value="CHAT"/>
    <property type="match status" value="1"/>
</dbReference>
<sequence>MTATDELINRALTLKLRFERSGSRADIDEAIRLGEVAVAAGGPHLDVALGNLSAALLRRFERFADRADIDAAVARGRAAVAAVPEGDPDRGKRWTNLALALNARYQWGREPADLDRAVEAGRAALMENTPGEPSHGRALTNLATMLAGRFERDRDRGGADLDEAIDLARAAAAALREGTQERAAADFNLGRLLTISYQHRNELAALDESIELVRAVAPGDPLALINLAGSLRQRYERTGCDRDLIAAAQALTDALALLPEGHPTLGMLLSELSVVEARRYHASGDPARLDAAVSAARRSVPATPPGHPRFSAHQANLASALQARYERTGELEDLEEAVANARRAESAAGGGPLTWAAAMAASLGGLLRMRYARVGDAADLDEAVAAARRALAAVPEGSPERGGLLTTLCTALRARYLRSGERADIEEAVAAGREALACTPSRHSALARFRLNLAVALLTLFSRTGAAEAELDALGQLETALEEMPAGDPEQGRFLSHLATARRLRAERTGERAGHDLAVHTAERALAVTHPGHPNLGERRYELAVALQARYEHGRDPADLDAAIAAGRDAIEVTPQGYVHRASLLGNLGSALLRRAVRRSGAPWDDETGSAVPEEERDGGAEDALAALALCREAALDEAGTLTSRIGAARHWGRCGAVLGDWAQALAGLETAIGLLPRLAPRDLERADQEHRLAQISGVAAEAAACALENGLPERALELLEAGRGVLYAQALETRPELAGLDPVLATRVERLRRDLDADQAVPAGRRGELSGQWAALVEEIRALPGHAGFAAAPAAAELTAQAEHGPIVVVNVSEYRCDALLVTRDGVRALPLPGLTQREAVARAALFRAARERVAERAGEVHGVLAWLWERVAEPVLAALPGERRVWWIGTGPLALLPLHAAGHHTDGSGRTVLDRVVSSTTPTVRALAHARAAAAQPAEGGTLVVADSRAPRAAELVEPVLAAFPEALSLCDEPPATVLEHLATAARAHFACHGHLDPASPSRSRLQIGPRGDLRLTAVTGLRLRGARLAYLSACGTAEPHGGLADEAIHLAAAFHLAGYANVVATLWPIYSIPAVEVAKVFYADAAHPAEALHRAVLALRADLPGLPALWAPFIHSGV</sequence>
<dbReference type="EMBL" id="JBITGY010000016">
    <property type="protein sequence ID" value="MFI6504798.1"/>
    <property type="molecule type" value="Genomic_DNA"/>
</dbReference>
<proteinExistence type="predicted"/>